<dbReference type="InParanoid" id="E8R2U2"/>
<dbReference type="HOGENOM" id="CLU_298933_0_0_0"/>
<dbReference type="NCBIfam" id="NF038134">
    <property type="entry name" value="choice_anch_M"/>
    <property type="match status" value="2"/>
</dbReference>
<evidence type="ECO:0000259" key="1">
    <source>
        <dbReference type="PROSITE" id="PS51766"/>
    </source>
</evidence>
<accession>E8R2U2</accession>
<dbReference type="InterPro" id="IPR036439">
    <property type="entry name" value="Dockerin_dom_sf"/>
</dbReference>
<dbReference type="GO" id="GO:0000272">
    <property type="term" value="P:polysaccharide catabolic process"/>
    <property type="evidence" value="ECO:0007669"/>
    <property type="project" value="InterPro"/>
</dbReference>
<reference key="1">
    <citation type="submission" date="2010-11" db="EMBL/GenBank/DDBJ databases">
        <title>The complete sequence of chromosome of Isophaera pallida ATCC 43644.</title>
        <authorList>
            <consortium name="US DOE Joint Genome Institute (JGI-PGF)"/>
            <person name="Lucas S."/>
            <person name="Copeland A."/>
            <person name="Lapidus A."/>
            <person name="Bruce D."/>
            <person name="Goodwin L."/>
            <person name="Pitluck S."/>
            <person name="Kyrpides N."/>
            <person name="Mavromatis K."/>
            <person name="Pagani I."/>
            <person name="Ivanova N."/>
            <person name="Saunders E."/>
            <person name="Brettin T."/>
            <person name="Detter J.C."/>
            <person name="Han C."/>
            <person name="Tapia R."/>
            <person name="Land M."/>
            <person name="Hauser L."/>
            <person name="Markowitz V."/>
            <person name="Cheng J.-F."/>
            <person name="Hugenholtz P."/>
            <person name="Woyke T."/>
            <person name="Wu D."/>
            <person name="Eisen J.A."/>
        </authorList>
    </citation>
    <scope>NUCLEOTIDE SEQUENCE</scope>
    <source>
        <strain>ATCC 43644</strain>
    </source>
</reference>
<dbReference type="CDD" id="cd14256">
    <property type="entry name" value="Dockerin_I"/>
    <property type="match status" value="1"/>
</dbReference>
<dbReference type="NCBIfam" id="TIGR03769">
    <property type="entry name" value="P_ac_wall_RPT"/>
    <property type="match status" value="2"/>
</dbReference>
<dbReference type="InterPro" id="IPR016134">
    <property type="entry name" value="Dockerin_dom"/>
</dbReference>
<dbReference type="SUPFAM" id="SSF63446">
    <property type="entry name" value="Type I dockerin domain"/>
    <property type="match status" value="1"/>
</dbReference>
<dbReference type="GO" id="GO:0004553">
    <property type="term" value="F:hydrolase activity, hydrolyzing O-glycosyl compounds"/>
    <property type="evidence" value="ECO:0007669"/>
    <property type="project" value="InterPro"/>
</dbReference>
<dbReference type="PROSITE" id="PS51766">
    <property type="entry name" value="DOCKERIN"/>
    <property type="match status" value="1"/>
</dbReference>
<dbReference type="Pfam" id="PF00404">
    <property type="entry name" value="Dockerin_1"/>
    <property type="match status" value="1"/>
</dbReference>
<dbReference type="eggNOG" id="COG0803">
    <property type="taxonomic scope" value="Bacteria"/>
</dbReference>
<dbReference type="AlphaFoldDB" id="E8R2U2"/>
<evidence type="ECO:0000313" key="3">
    <source>
        <dbReference type="Proteomes" id="UP000008631"/>
    </source>
</evidence>
<sequence>MVFSLETRTLLTTGRVLPIASGANPIGQAVIQFDQPVTGFDLGDLSLTRDGGPNLLTGRETLITDDEITWTLDGLESLTERPGNYILTISPRGVGATLHSAGHADLDMRLNRGVWTLGAILEDHDHDDHHDHDHHDHDHERILPSDQVVFFAGPIARTPRPSDVAFDFIGVEAGATYWRLPQTDNPNLPFLGISTEGMTAEAVGSYVETDPRVKPVSITLVSDDGETGFTATSGWLTQIGQGFNGSLLAIEAGDGSQTVEWVFNVTPGLQRIALTWVADFTAAPNARFQIFDGSIPLGVEFVDQTRSPASINDRGAMWHELTGPFNVTSGVLRVVLSNDAQAGSIVLADAVRVESVPEASAFPWVSFQVVQVNGPGEFSIWTSSDDGPILWVSTLDGLDETDRFLLLSGTHRHVNWGFSQPGLYEVIVTASARDPLTGQTIVSAPFTYLFGVESESGFGVFDLTGAPITQAVPARFTITDPTPAPAPIVAIDPIPSGRNAPQQATIRFDRPVRGLSLADLSLTRDGGPNLLTGSENLTSTDGGRTWTLSGLAPLTTIPGAYALSVVQTGLGRRVLDQVHLDFEVEQEDGELELKIHDDTNDVVFKPDAALIFVGPMALTTRPADAAFDFIGVQPGATYWRLPQNANPNLVFPGFSTEDLPTGAVGSYVETDSRVISTAQPWVTFQVVGVDGPGQFSIWASGDEGPLVWVSTANGLNEDDKVIVPSGTHVHYNLGFTAPGVYRVIFQASFLDAEGRRVVSEPTAFVFGVETTTGFPVVDIQTSVPLAAGATTEFTIISTPPPPPPSTTVLERVVALFGNRRADIFNGVQNPQGVSTLPWTATRGLELTFDRPLVNPEAATVSLVDPLGRSVTLNTISFDAAFQTMTMTTPIWRLDGLYTLTITHSALVGGSAVFQTNLLRGDVNGDGVVNQRDRQVLQRAIRRPPLAMNPLMRTRADLNGQGGVNRRDLATLNALLANRNRPRPVAARWDLSPTSRFVPAFQRRG</sequence>
<proteinExistence type="predicted"/>
<protein>
    <recommendedName>
        <fullName evidence="1">Dockerin domain-containing protein</fullName>
    </recommendedName>
</protein>
<keyword evidence="3" id="KW-1185">Reference proteome</keyword>
<dbReference type="EMBL" id="CP002353">
    <property type="protein sequence ID" value="ADV63589.1"/>
    <property type="molecule type" value="Genomic_DNA"/>
</dbReference>
<dbReference type="InterPro" id="IPR033803">
    <property type="entry name" value="CBD-like_Golvesin-Xly"/>
</dbReference>
<dbReference type="InterPro" id="IPR022435">
    <property type="entry name" value="Surface-anchored_actinobac"/>
</dbReference>
<organism evidence="2 3">
    <name type="scientific">Isosphaera pallida (strain ATCC 43644 / DSM 9630 / IS1B)</name>
    <dbReference type="NCBI Taxonomy" id="575540"/>
    <lineage>
        <taxon>Bacteria</taxon>
        <taxon>Pseudomonadati</taxon>
        <taxon>Planctomycetota</taxon>
        <taxon>Planctomycetia</taxon>
        <taxon>Isosphaerales</taxon>
        <taxon>Isosphaeraceae</taxon>
        <taxon>Isosphaera</taxon>
    </lineage>
</organism>
<dbReference type="Gene3D" id="1.10.1330.10">
    <property type="entry name" value="Dockerin domain"/>
    <property type="match status" value="1"/>
</dbReference>
<evidence type="ECO:0000313" key="2">
    <source>
        <dbReference type="EMBL" id="ADV63589.1"/>
    </source>
</evidence>
<dbReference type="STRING" id="575540.Isop_3024"/>
<reference evidence="2 3" key="2">
    <citation type="journal article" date="2011" name="Stand. Genomic Sci.">
        <title>Complete genome sequence of Isosphaera pallida type strain (IS1B).</title>
        <authorList>
            <consortium name="US DOE Joint Genome Institute (JGI-PGF)"/>
            <person name="Goker M."/>
            <person name="Cleland D."/>
            <person name="Saunders E."/>
            <person name="Lapidus A."/>
            <person name="Nolan M."/>
            <person name="Lucas S."/>
            <person name="Hammon N."/>
            <person name="Deshpande S."/>
            <person name="Cheng J.F."/>
            <person name="Tapia R."/>
            <person name="Han C."/>
            <person name="Goodwin L."/>
            <person name="Pitluck S."/>
            <person name="Liolios K."/>
            <person name="Pagani I."/>
            <person name="Ivanova N."/>
            <person name="Mavromatis K."/>
            <person name="Pati A."/>
            <person name="Chen A."/>
            <person name="Palaniappan K."/>
            <person name="Land M."/>
            <person name="Hauser L."/>
            <person name="Chang Y.J."/>
            <person name="Jeffries C.D."/>
            <person name="Detter J.C."/>
            <person name="Beck B."/>
            <person name="Woyke T."/>
            <person name="Bristow J."/>
            <person name="Eisen J.A."/>
            <person name="Markowitz V."/>
            <person name="Hugenholtz P."/>
            <person name="Kyrpides N.C."/>
            <person name="Klenk H.P."/>
        </authorList>
    </citation>
    <scope>NUCLEOTIDE SEQUENCE [LARGE SCALE GENOMIC DNA]</scope>
    <source>
        <strain evidence="3">ATCC 43644 / DSM 9630 / IS1B</strain>
    </source>
</reference>
<dbReference type="Proteomes" id="UP000008631">
    <property type="component" value="Chromosome"/>
</dbReference>
<feature type="domain" description="Dockerin" evidence="1">
    <location>
        <begin position="915"/>
        <end position="984"/>
    </location>
</feature>
<dbReference type="InterPro" id="IPR002105">
    <property type="entry name" value="Dockerin_1_rpt"/>
</dbReference>
<name>E8R2U2_ISOPI</name>
<dbReference type="KEGG" id="ipa:Isop_3024"/>
<dbReference type="Pfam" id="PF25275">
    <property type="entry name" value="Golvesin_C"/>
    <property type="match status" value="1"/>
</dbReference>
<gene>
    <name evidence="2" type="ordered locus">Isop_3024</name>
</gene>